<dbReference type="InterPro" id="IPR001307">
    <property type="entry name" value="Thiosulphate_STrfase_CS"/>
</dbReference>
<accession>A0A3L7AFN6</accession>
<dbReference type="PROSITE" id="PS00380">
    <property type="entry name" value="RHODANESE_1"/>
    <property type="match status" value="1"/>
</dbReference>
<dbReference type="EC" id="2.8.1.2" evidence="6"/>
<evidence type="ECO:0000259" key="9">
    <source>
        <dbReference type="PROSITE" id="PS50206"/>
    </source>
</evidence>
<dbReference type="Proteomes" id="UP000269692">
    <property type="component" value="Unassembled WGS sequence"/>
</dbReference>
<dbReference type="CDD" id="cd01448">
    <property type="entry name" value="TST_Repeat_1"/>
    <property type="match status" value="1"/>
</dbReference>
<dbReference type="OrthoDB" id="9781034at2"/>
<dbReference type="PROSITE" id="PS50206">
    <property type="entry name" value="RHODANESE_3"/>
    <property type="match status" value="2"/>
</dbReference>
<evidence type="ECO:0000256" key="4">
    <source>
        <dbReference type="ARBA" id="ARBA00022737"/>
    </source>
</evidence>
<comment type="catalytic activity">
    <reaction evidence="5">
        <text>2-oxo-3-sulfanylpropanoate + [thioredoxin]-dithiol = [thioredoxin]-disulfide + hydrogen sulfide + pyruvate + H(+)</text>
        <dbReference type="Rhea" id="RHEA:21740"/>
        <dbReference type="Rhea" id="RHEA-COMP:10698"/>
        <dbReference type="Rhea" id="RHEA-COMP:10700"/>
        <dbReference type="ChEBI" id="CHEBI:15361"/>
        <dbReference type="ChEBI" id="CHEBI:15378"/>
        <dbReference type="ChEBI" id="CHEBI:29919"/>
        <dbReference type="ChEBI" id="CHEBI:29950"/>
        <dbReference type="ChEBI" id="CHEBI:50058"/>
        <dbReference type="ChEBI" id="CHEBI:57678"/>
        <dbReference type="EC" id="2.8.1.2"/>
    </reaction>
    <physiologicalReaction direction="left-to-right" evidence="5">
        <dbReference type="Rhea" id="RHEA:21741"/>
    </physiologicalReaction>
</comment>
<dbReference type="NCBIfam" id="NF008557">
    <property type="entry name" value="PRK11493.1"/>
    <property type="match status" value="1"/>
</dbReference>
<feature type="domain" description="Rhodanese" evidence="9">
    <location>
        <begin position="166"/>
        <end position="279"/>
    </location>
</feature>
<dbReference type="RefSeq" id="WP_121623570.1">
    <property type="nucleotide sequence ID" value="NZ_JACIIW010000001.1"/>
</dbReference>
<dbReference type="EMBL" id="RCTF01000008">
    <property type="protein sequence ID" value="RLP78518.1"/>
    <property type="molecule type" value="Genomic_DNA"/>
</dbReference>
<proteinExistence type="predicted"/>
<dbReference type="InterPro" id="IPR001763">
    <property type="entry name" value="Rhodanese-like_dom"/>
</dbReference>
<dbReference type="CDD" id="cd01449">
    <property type="entry name" value="TST_Repeat_2"/>
    <property type="match status" value="1"/>
</dbReference>
<dbReference type="AlphaFoldDB" id="A0A3L7AFN6"/>
<evidence type="ECO:0000256" key="5">
    <source>
        <dbReference type="ARBA" id="ARBA00051793"/>
    </source>
</evidence>
<evidence type="ECO:0000256" key="7">
    <source>
        <dbReference type="ARBA" id="ARBA00070833"/>
    </source>
</evidence>
<sequence>MPAAPSPFVSTEWLAANLGAPDLVVVDASWHLAPTGRDGRAEFLERHIPGAVFFDLDGISDHSSSLPHMLPDPNTFAREVSALGIGDGLRIVVYDALGLFSAPRVWWTFKAFGASEVMLLDGGLPKWLAEERETESGPATRAPSHFTARLDRTVVADTAQVERALGTGSAQLLDARSKERFAGTAPEPRTGLPSGHMPGALNLPHSAVVADGRLADADTIRTAVDGAGLDLARPVITTCGSGVSAAILWLALERIGKRPLALYDGSWSEWASSGKPVETDGA</sequence>
<dbReference type="Pfam" id="PF00581">
    <property type="entry name" value="Rhodanese"/>
    <property type="match status" value="2"/>
</dbReference>
<evidence type="ECO:0000256" key="8">
    <source>
        <dbReference type="ARBA" id="ARBA00078354"/>
    </source>
</evidence>
<evidence type="ECO:0000313" key="10">
    <source>
        <dbReference type="EMBL" id="RLP78518.1"/>
    </source>
</evidence>
<dbReference type="InterPro" id="IPR036873">
    <property type="entry name" value="Rhodanese-like_dom_sf"/>
</dbReference>
<evidence type="ECO:0000256" key="2">
    <source>
        <dbReference type="ARBA" id="ARBA00022490"/>
    </source>
</evidence>
<reference evidence="10 11" key="1">
    <citation type="submission" date="2018-10" db="EMBL/GenBank/DDBJ databases">
        <title>Xanthobacter tagetidis genome sequencing and assembly.</title>
        <authorList>
            <person name="Maclea K.S."/>
            <person name="Goen A.E."/>
            <person name="Fatima S.A."/>
        </authorList>
    </citation>
    <scope>NUCLEOTIDE SEQUENCE [LARGE SCALE GENOMIC DNA]</scope>
    <source>
        <strain evidence="10 11">ATCC 700314</strain>
    </source>
</reference>
<feature type="domain" description="Rhodanese" evidence="9">
    <location>
        <begin position="19"/>
        <end position="136"/>
    </location>
</feature>
<keyword evidence="10" id="KW-0670">Pyruvate</keyword>
<dbReference type="SUPFAM" id="SSF52821">
    <property type="entry name" value="Rhodanese/Cell cycle control phosphatase"/>
    <property type="match status" value="2"/>
</dbReference>
<dbReference type="GO" id="GO:0004792">
    <property type="term" value="F:thiosulfate-cyanide sulfurtransferase activity"/>
    <property type="evidence" value="ECO:0007669"/>
    <property type="project" value="InterPro"/>
</dbReference>
<dbReference type="FunFam" id="3.40.250.10:FF:000001">
    <property type="entry name" value="Sulfurtransferase"/>
    <property type="match status" value="1"/>
</dbReference>
<evidence type="ECO:0000256" key="1">
    <source>
        <dbReference type="ARBA" id="ARBA00004496"/>
    </source>
</evidence>
<keyword evidence="11" id="KW-1185">Reference proteome</keyword>
<organism evidence="10 11">
    <name type="scientific">Xanthobacter tagetidis</name>
    <dbReference type="NCBI Taxonomy" id="60216"/>
    <lineage>
        <taxon>Bacteria</taxon>
        <taxon>Pseudomonadati</taxon>
        <taxon>Pseudomonadota</taxon>
        <taxon>Alphaproteobacteria</taxon>
        <taxon>Hyphomicrobiales</taxon>
        <taxon>Xanthobacteraceae</taxon>
        <taxon>Xanthobacter</taxon>
    </lineage>
</organism>
<dbReference type="GO" id="GO:0005737">
    <property type="term" value="C:cytoplasm"/>
    <property type="evidence" value="ECO:0007669"/>
    <property type="project" value="UniProtKB-SubCell"/>
</dbReference>
<comment type="caution">
    <text evidence="10">The sequence shown here is derived from an EMBL/GenBank/DDBJ whole genome shotgun (WGS) entry which is preliminary data.</text>
</comment>
<name>A0A3L7AFN6_9HYPH</name>
<gene>
    <name evidence="10" type="ORF">D9R14_12025</name>
</gene>
<dbReference type="Gene3D" id="3.40.250.10">
    <property type="entry name" value="Rhodanese-like domain"/>
    <property type="match status" value="2"/>
</dbReference>
<protein>
    <recommendedName>
        <fullName evidence="7">3-mercaptopyruvate sulfurtransferase</fullName>
        <ecNumber evidence="6">2.8.1.2</ecNumber>
    </recommendedName>
    <alternativeName>
        <fullName evidence="8">Rhodanese-like protein</fullName>
    </alternativeName>
</protein>
<dbReference type="FunFam" id="3.40.250.10:FF:000015">
    <property type="entry name" value="Sulfurtransferase"/>
    <property type="match status" value="1"/>
</dbReference>
<evidence type="ECO:0000313" key="11">
    <source>
        <dbReference type="Proteomes" id="UP000269692"/>
    </source>
</evidence>
<evidence type="ECO:0000256" key="3">
    <source>
        <dbReference type="ARBA" id="ARBA00022679"/>
    </source>
</evidence>
<dbReference type="PANTHER" id="PTHR11364:SF27">
    <property type="entry name" value="SULFURTRANSFERASE"/>
    <property type="match status" value="1"/>
</dbReference>
<comment type="subcellular location">
    <subcellularLocation>
        <location evidence="1">Cytoplasm</location>
    </subcellularLocation>
</comment>
<dbReference type="InterPro" id="IPR045078">
    <property type="entry name" value="TST/MPST-like"/>
</dbReference>
<dbReference type="GO" id="GO:0016784">
    <property type="term" value="F:3-mercaptopyruvate sulfurtransferase activity"/>
    <property type="evidence" value="ECO:0007669"/>
    <property type="project" value="UniProtKB-EC"/>
</dbReference>
<keyword evidence="3 10" id="KW-0808">Transferase</keyword>
<dbReference type="SMART" id="SM00450">
    <property type="entry name" value="RHOD"/>
    <property type="match status" value="2"/>
</dbReference>
<dbReference type="PANTHER" id="PTHR11364">
    <property type="entry name" value="THIOSULFATE SULFERTANSFERASE"/>
    <property type="match status" value="1"/>
</dbReference>
<keyword evidence="2" id="KW-0963">Cytoplasm</keyword>
<evidence type="ECO:0000256" key="6">
    <source>
        <dbReference type="ARBA" id="ARBA00066832"/>
    </source>
</evidence>
<keyword evidence="4" id="KW-0677">Repeat</keyword>